<feature type="region of interest" description="Disordered" evidence="6">
    <location>
        <begin position="198"/>
        <end position="377"/>
    </location>
</feature>
<feature type="transmembrane region" description="Helical" evidence="7">
    <location>
        <begin position="64"/>
        <end position="83"/>
    </location>
</feature>
<gene>
    <name evidence="9" type="ORF">O0R52_07255</name>
</gene>
<sequence>MRRGIIVEKNKKFVTLLTPDGQFLKAKNDRQTYEIGEEIMLPSETRMGRRASFFDVLRLRPFKMGIFSMTAIMLFIFIILPVFSNNKAYAYMTIDINPSFEMALNSDYEVIELTPLNDDGKKVISDIDDWEETDFKKVIDDIITDCSEQGYVKESKEILISTVYENTDDDTYKSGVKKQLNDVTEKYKTTYRMESLETDMKTREKAKKEGVSTGSYIKSNEKNNMKDPNEGSQKSGEEDQKNTGSEEENTDQTDDQDSKQGENEQLDDTDSQKEDTTDTQNDDSEQNKDVKESDENTKVEKDGDTEQTPTQVPQDNGNEEDNGEQNSKNRKNWNNGEKGKDHSSSNRDNASYHRNPNGYSSNNESAQTEDSPSAPGE</sequence>
<dbReference type="RefSeq" id="WP_217827082.1">
    <property type="nucleotide sequence ID" value="NZ_CP101718.1"/>
</dbReference>
<protein>
    <submittedName>
        <fullName evidence="9">Anti-sigma factor domain-containing protein</fullName>
    </submittedName>
</protein>
<feature type="compositionally biased region" description="Polar residues" evidence="6">
    <location>
        <begin position="346"/>
        <end position="371"/>
    </location>
</feature>
<evidence type="ECO:0000313" key="9">
    <source>
        <dbReference type="EMBL" id="WAT22739.1"/>
    </source>
</evidence>
<evidence type="ECO:0000256" key="3">
    <source>
        <dbReference type="ARBA" id="ARBA00022692"/>
    </source>
</evidence>
<dbReference type="InterPro" id="IPR024449">
    <property type="entry name" value="Anti-sigma_RsgI_N"/>
</dbReference>
<reference evidence="9" key="1">
    <citation type="submission" date="2022-12" db="EMBL/GenBank/DDBJ databases">
        <title>Genomic of Bacillus halotolerans.</title>
        <authorList>
            <person name="Xu G."/>
            <person name="Ding Y."/>
        </authorList>
    </citation>
    <scope>NUCLEOTIDE SEQUENCE</scope>
    <source>
        <strain evidence="9">B13</strain>
    </source>
</reference>
<organism evidence="9 10">
    <name type="scientific">Bacillus halotolerans</name>
    <dbReference type="NCBI Taxonomy" id="260554"/>
    <lineage>
        <taxon>Bacteria</taxon>
        <taxon>Bacillati</taxon>
        <taxon>Bacillota</taxon>
        <taxon>Bacilli</taxon>
        <taxon>Bacillales</taxon>
        <taxon>Bacillaceae</taxon>
        <taxon>Bacillus</taxon>
    </lineage>
</organism>
<evidence type="ECO:0000256" key="6">
    <source>
        <dbReference type="SAM" id="MobiDB-lite"/>
    </source>
</evidence>
<evidence type="ECO:0000256" key="5">
    <source>
        <dbReference type="ARBA" id="ARBA00023136"/>
    </source>
</evidence>
<evidence type="ECO:0000256" key="4">
    <source>
        <dbReference type="ARBA" id="ARBA00022989"/>
    </source>
</evidence>
<feature type="compositionally biased region" description="Basic and acidic residues" evidence="6">
    <location>
        <begin position="219"/>
        <end position="241"/>
    </location>
</feature>
<keyword evidence="10" id="KW-1185">Reference proteome</keyword>
<feature type="compositionally biased region" description="Acidic residues" evidence="6">
    <location>
        <begin position="245"/>
        <end position="255"/>
    </location>
</feature>
<keyword evidence="2" id="KW-1003">Cell membrane</keyword>
<evidence type="ECO:0000313" key="10">
    <source>
        <dbReference type="Proteomes" id="UP001164713"/>
    </source>
</evidence>
<dbReference type="Pfam" id="PF23750">
    <property type="entry name" value="RsgI_M"/>
    <property type="match status" value="1"/>
</dbReference>
<dbReference type="PROSITE" id="PS51849">
    <property type="entry name" value="RSGI_N"/>
    <property type="match status" value="1"/>
</dbReference>
<name>A0ABY7I580_9BACI</name>
<evidence type="ECO:0000256" key="1">
    <source>
        <dbReference type="ARBA" id="ARBA00004162"/>
    </source>
</evidence>
<evidence type="ECO:0000259" key="8">
    <source>
        <dbReference type="PROSITE" id="PS51849"/>
    </source>
</evidence>
<feature type="domain" description="RsgI N-terminal anti-sigma" evidence="8">
    <location>
        <begin position="2"/>
        <end position="50"/>
    </location>
</feature>
<dbReference type="InterPro" id="IPR055431">
    <property type="entry name" value="RsgI_M"/>
</dbReference>
<keyword evidence="4 7" id="KW-1133">Transmembrane helix</keyword>
<accession>A0ABY7I580</accession>
<feature type="compositionally biased region" description="Basic and acidic residues" evidence="6">
    <location>
        <begin position="285"/>
        <end position="304"/>
    </location>
</feature>
<keyword evidence="3 7" id="KW-0812">Transmembrane</keyword>
<dbReference type="Proteomes" id="UP001164713">
    <property type="component" value="Chromosome"/>
</dbReference>
<dbReference type="Pfam" id="PF12791">
    <property type="entry name" value="RsgI_N"/>
    <property type="match status" value="1"/>
</dbReference>
<evidence type="ECO:0000256" key="7">
    <source>
        <dbReference type="SAM" id="Phobius"/>
    </source>
</evidence>
<feature type="compositionally biased region" description="Basic and acidic residues" evidence="6">
    <location>
        <begin position="198"/>
        <end position="210"/>
    </location>
</feature>
<comment type="subcellular location">
    <subcellularLocation>
        <location evidence="1">Cell membrane</location>
        <topology evidence="1">Single-pass membrane protein</topology>
    </subcellularLocation>
</comment>
<proteinExistence type="predicted"/>
<dbReference type="EMBL" id="CP114066">
    <property type="protein sequence ID" value="WAT22739.1"/>
    <property type="molecule type" value="Genomic_DNA"/>
</dbReference>
<evidence type="ECO:0000256" key="2">
    <source>
        <dbReference type="ARBA" id="ARBA00022475"/>
    </source>
</evidence>
<keyword evidence="5 7" id="KW-0472">Membrane</keyword>